<feature type="chain" id="PRO_5047012738" evidence="2">
    <location>
        <begin position="27"/>
        <end position="155"/>
    </location>
</feature>
<evidence type="ECO:0000256" key="1">
    <source>
        <dbReference type="SAM" id="MobiDB-lite"/>
    </source>
</evidence>
<accession>A0ABR6ZAE2</accession>
<evidence type="ECO:0000256" key="2">
    <source>
        <dbReference type="SAM" id="SignalP"/>
    </source>
</evidence>
<gene>
    <name evidence="3" type="ORF">H8L47_14285</name>
</gene>
<evidence type="ECO:0000313" key="4">
    <source>
        <dbReference type="Proteomes" id="UP000646911"/>
    </source>
</evidence>
<organism evidence="3 4">
    <name type="scientific">Undibacterium umbellatum</name>
    <dbReference type="NCBI Taxonomy" id="2762300"/>
    <lineage>
        <taxon>Bacteria</taxon>
        <taxon>Pseudomonadati</taxon>
        <taxon>Pseudomonadota</taxon>
        <taxon>Betaproteobacteria</taxon>
        <taxon>Burkholderiales</taxon>
        <taxon>Oxalobacteraceae</taxon>
        <taxon>Undibacterium</taxon>
    </lineage>
</organism>
<feature type="region of interest" description="Disordered" evidence="1">
    <location>
        <begin position="130"/>
        <end position="155"/>
    </location>
</feature>
<feature type="signal peptide" evidence="2">
    <location>
        <begin position="1"/>
        <end position="26"/>
    </location>
</feature>
<dbReference type="RefSeq" id="WP_186954267.1">
    <property type="nucleotide sequence ID" value="NZ_JACOFX010000006.1"/>
</dbReference>
<reference evidence="3 4" key="1">
    <citation type="submission" date="2020-08" db="EMBL/GenBank/DDBJ databases">
        <title>Novel species isolated from subtropical streams in China.</title>
        <authorList>
            <person name="Lu H."/>
        </authorList>
    </citation>
    <scope>NUCLEOTIDE SEQUENCE [LARGE SCALE GENOMIC DNA]</scope>
    <source>
        <strain evidence="3 4">NL8W</strain>
    </source>
</reference>
<keyword evidence="4" id="KW-1185">Reference proteome</keyword>
<keyword evidence="2" id="KW-0732">Signal</keyword>
<proteinExistence type="predicted"/>
<dbReference type="EMBL" id="JACOFX010000006">
    <property type="protein sequence ID" value="MBC3908730.1"/>
    <property type="molecule type" value="Genomic_DNA"/>
</dbReference>
<comment type="caution">
    <text evidence="3">The sequence shown here is derived from an EMBL/GenBank/DDBJ whole genome shotgun (WGS) entry which is preliminary data.</text>
</comment>
<name>A0ABR6ZAE2_9BURK</name>
<dbReference type="Proteomes" id="UP000646911">
    <property type="component" value="Unassembled WGS sequence"/>
</dbReference>
<feature type="compositionally biased region" description="Basic and acidic residues" evidence="1">
    <location>
        <begin position="131"/>
        <end position="140"/>
    </location>
</feature>
<protein>
    <submittedName>
        <fullName evidence="3">Uncharacterized protein</fullName>
    </submittedName>
</protein>
<evidence type="ECO:0000313" key="3">
    <source>
        <dbReference type="EMBL" id="MBC3908730.1"/>
    </source>
</evidence>
<sequence length="155" mass="18406">MKLSQLFKGLLATLLICSASTSTVFANDAYGRDHRWHPAPPVHHVARNYNYVYYPSHQVYYAPAQGNWYWANGRGWETGRRLPYGLNLDVRVGGVPIVLSSPRPYVEHVYVEQTYGHPLRDRHEWRHGRRHEREWREERRERHHGHHGHYGDYGR</sequence>